<dbReference type="AlphaFoldDB" id="A0A853AS88"/>
<dbReference type="GO" id="GO:0005737">
    <property type="term" value="C:cytoplasm"/>
    <property type="evidence" value="ECO:0007669"/>
    <property type="project" value="UniProtKB-SubCell"/>
</dbReference>
<dbReference type="EMBL" id="JACCFJ010000001">
    <property type="protein sequence ID" value="NYI84811.1"/>
    <property type="molecule type" value="Genomic_DNA"/>
</dbReference>
<evidence type="ECO:0000256" key="4">
    <source>
        <dbReference type="ARBA" id="ARBA00022490"/>
    </source>
</evidence>
<dbReference type="InterPro" id="IPR019933">
    <property type="entry name" value="DivIVA_domain"/>
</dbReference>
<dbReference type="InterPro" id="IPR007793">
    <property type="entry name" value="DivIVA_fam"/>
</dbReference>
<evidence type="ECO:0000256" key="8">
    <source>
        <dbReference type="ARBA" id="ARBA00031737"/>
    </source>
</evidence>
<evidence type="ECO:0000313" key="10">
    <source>
        <dbReference type="EMBL" id="NYI84811.1"/>
    </source>
</evidence>
<keyword evidence="6" id="KW-0175">Coiled coil</keyword>
<name>A0A853AS88_9PSEU</name>
<evidence type="ECO:0000256" key="9">
    <source>
        <dbReference type="SAM" id="MobiDB-lite"/>
    </source>
</evidence>
<evidence type="ECO:0000256" key="3">
    <source>
        <dbReference type="ARBA" id="ARBA00018787"/>
    </source>
</evidence>
<reference evidence="10 11" key="1">
    <citation type="submission" date="2020-07" db="EMBL/GenBank/DDBJ databases">
        <title>Sequencing the genomes of 1000 actinobacteria strains.</title>
        <authorList>
            <person name="Klenk H.-P."/>
        </authorList>
    </citation>
    <scope>NUCLEOTIDE SEQUENCE [LARGE SCALE GENOMIC DNA]</scope>
    <source>
        <strain evidence="10 11">DSM 44065</strain>
    </source>
</reference>
<evidence type="ECO:0000313" key="11">
    <source>
        <dbReference type="Proteomes" id="UP000587002"/>
    </source>
</evidence>
<evidence type="ECO:0000256" key="5">
    <source>
        <dbReference type="ARBA" id="ARBA00022618"/>
    </source>
</evidence>
<accession>A0A853AS88</accession>
<keyword evidence="7" id="KW-0131">Cell cycle</keyword>
<dbReference type="PANTHER" id="PTHR35794">
    <property type="entry name" value="CELL DIVISION PROTEIN DIVIVA"/>
    <property type="match status" value="1"/>
</dbReference>
<evidence type="ECO:0000256" key="7">
    <source>
        <dbReference type="ARBA" id="ARBA00023306"/>
    </source>
</evidence>
<protein>
    <recommendedName>
        <fullName evidence="3">Cell wall synthesis protein Wag31</fullName>
    </recommendedName>
    <alternativeName>
        <fullName evidence="8">Antigen 84</fullName>
    </alternativeName>
</protein>
<sequence length="313" mass="34354">MLTPDDVRSVVFARAWRRDHGYDEAEVDAFLKRVVATLRGKPLVTARDVLTVRFSPRKRGRRAYKKKQVDAFLDQVALTLMKREVRASQQQERAEARRAEPPRRGVPEAAGREADPPQRRPERVPRAEFDTAGPQQRALDKAEVDAFVDRVAATLRGEDTLTAHDLLTARFNPPQPGHPGYQEAGVVAFLVMAAASIRHLAPRARAIPAQRMPIARAFRRGATGGRGLTAEAISSVVFNEPPEGTPGYDVDEVDDLLDRVAATLRGADGLTAAEVRAAEFPQVPVGGYDPVEVDALLDLVAEHLDTARTPDRA</sequence>
<keyword evidence="4" id="KW-0963">Cytoplasm</keyword>
<comment type="similarity">
    <text evidence="2">Belongs to the DivIVA family.</text>
</comment>
<organism evidence="10 11">
    <name type="scientific">Saccharopolyspora hordei</name>
    <dbReference type="NCBI Taxonomy" id="1838"/>
    <lineage>
        <taxon>Bacteria</taxon>
        <taxon>Bacillati</taxon>
        <taxon>Actinomycetota</taxon>
        <taxon>Actinomycetes</taxon>
        <taxon>Pseudonocardiales</taxon>
        <taxon>Pseudonocardiaceae</taxon>
        <taxon>Saccharopolyspora</taxon>
    </lineage>
</organism>
<feature type="region of interest" description="Disordered" evidence="9">
    <location>
        <begin position="87"/>
        <end position="140"/>
    </location>
</feature>
<feature type="compositionally biased region" description="Basic and acidic residues" evidence="9">
    <location>
        <begin position="87"/>
        <end position="129"/>
    </location>
</feature>
<dbReference type="NCBIfam" id="TIGR03544">
    <property type="entry name" value="DivI1A_domain"/>
    <property type="match status" value="5"/>
</dbReference>
<evidence type="ECO:0000256" key="2">
    <source>
        <dbReference type="ARBA" id="ARBA00009008"/>
    </source>
</evidence>
<comment type="subcellular location">
    <subcellularLocation>
        <location evidence="1">Cytoplasm</location>
    </subcellularLocation>
</comment>
<dbReference type="Proteomes" id="UP000587002">
    <property type="component" value="Unassembled WGS sequence"/>
</dbReference>
<dbReference type="PANTHER" id="PTHR35794:SF2">
    <property type="entry name" value="CELL DIVISION PROTEIN DIVIVA"/>
    <property type="match status" value="1"/>
</dbReference>
<comment type="caution">
    <text evidence="10">The sequence shown here is derived from an EMBL/GenBank/DDBJ whole genome shotgun (WGS) entry which is preliminary data.</text>
</comment>
<gene>
    <name evidence="10" type="ORF">HNR68_003441</name>
</gene>
<evidence type="ECO:0000256" key="6">
    <source>
        <dbReference type="ARBA" id="ARBA00023054"/>
    </source>
</evidence>
<keyword evidence="11" id="KW-1185">Reference proteome</keyword>
<dbReference type="RefSeq" id="WP_179722377.1">
    <property type="nucleotide sequence ID" value="NZ_BAABFH010000001.1"/>
</dbReference>
<evidence type="ECO:0000256" key="1">
    <source>
        <dbReference type="ARBA" id="ARBA00004496"/>
    </source>
</evidence>
<proteinExistence type="inferred from homology"/>
<dbReference type="GO" id="GO:0051301">
    <property type="term" value="P:cell division"/>
    <property type="evidence" value="ECO:0007669"/>
    <property type="project" value="UniProtKB-KW"/>
</dbReference>
<dbReference type="Gene3D" id="6.10.250.660">
    <property type="match status" value="4"/>
</dbReference>
<keyword evidence="5" id="KW-0132">Cell division</keyword>